<feature type="domain" description="DUF4440" evidence="1">
    <location>
        <begin position="17"/>
        <end position="128"/>
    </location>
</feature>
<gene>
    <name evidence="2" type="ordered locus">Snas_0266</name>
</gene>
<sequence length="156" mass="17975">MPHNFEPMNITTDTTGITELFQRLVDAWAAADAVGYAECFTPDADYVTFIGTHMKGHKHIIDSHEALWTHFQRNTRLHQVIDSMRFITPDVAILVTRGAILQPKQDAPKRGDWKIQTLVALRTADGWRFTSFQNTKHRWLFEKIGARRDPRMSPKS</sequence>
<dbReference type="KEGG" id="sna:Snas_0266"/>
<dbReference type="OrthoDB" id="2887901at2"/>
<protein>
    <recommendedName>
        <fullName evidence="1">DUF4440 domain-containing protein</fullName>
    </recommendedName>
</protein>
<dbReference type="InterPro" id="IPR032710">
    <property type="entry name" value="NTF2-like_dom_sf"/>
</dbReference>
<reference evidence="2 3" key="1">
    <citation type="journal article" date="2009" name="Stand. Genomic Sci.">
        <title>Complete genome sequence of Stackebrandtia nassauensis type strain (LLR-40K-21).</title>
        <authorList>
            <person name="Munk C."/>
            <person name="Lapidus A."/>
            <person name="Copeland A."/>
            <person name="Jando M."/>
            <person name="Mayilraj S."/>
            <person name="Glavina Del Rio T."/>
            <person name="Nolan M."/>
            <person name="Chen F."/>
            <person name="Lucas S."/>
            <person name="Tice H."/>
            <person name="Cheng J.F."/>
            <person name="Han C."/>
            <person name="Detter J.C."/>
            <person name="Bruce D."/>
            <person name="Goodwin L."/>
            <person name="Chain P."/>
            <person name="Pitluck S."/>
            <person name="Goker M."/>
            <person name="Ovchinikova G."/>
            <person name="Pati A."/>
            <person name="Ivanova N."/>
            <person name="Mavromatis K."/>
            <person name="Chen A."/>
            <person name="Palaniappan K."/>
            <person name="Land M."/>
            <person name="Hauser L."/>
            <person name="Chang Y.J."/>
            <person name="Jeffries C.D."/>
            <person name="Bristow J."/>
            <person name="Eisen J.A."/>
            <person name="Markowitz V."/>
            <person name="Hugenholtz P."/>
            <person name="Kyrpides N.C."/>
            <person name="Klenk H.P."/>
        </authorList>
    </citation>
    <scope>NUCLEOTIDE SEQUENCE [LARGE SCALE GENOMIC DNA]</scope>
    <source>
        <strain evidence="3">DSM 44728 / CIP 108903 / NRRL B-16338 / NBRC 102104 / LLR-40K-21</strain>
    </source>
</reference>
<dbReference type="InterPro" id="IPR027843">
    <property type="entry name" value="DUF4440"/>
</dbReference>
<dbReference type="InterPro" id="IPR011944">
    <property type="entry name" value="Steroid_delta5-4_isomerase"/>
</dbReference>
<dbReference type="Proteomes" id="UP000000844">
    <property type="component" value="Chromosome"/>
</dbReference>
<accession>D3Q314</accession>
<evidence type="ECO:0000313" key="3">
    <source>
        <dbReference type="Proteomes" id="UP000000844"/>
    </source>
</evidence>
<proteinExistence type="predicted"/>
<dbReference type="Pfam" id="PF14534">
    <property type="entry name" value="DUF4440"/>
    <property type="match status" value="1"/>
</dbReference>
<dbReference type="EMBL" id="CP001778">
    <property type="protein sequence ID" value="ADD39984.1"/>
    <property type="molecule type" value="Genomic_DNA"/>
</dbReference>
<organism evidence="2 3">
    <name type="scientific">Stackebrandtia nassauensis (strain DSM 44728 / CIP 108903 / NRRL B-16338 / NBRC 102104 / LLR-40K-21)</name>
    <dbReference type="NCBI Taxonomy" id="446470"/>
    <lineage>
        <taxon>Bacteria</taxon>
        <taxon>Bacillati</taxon>
        <taxon>Actinomycetota</taxon>
        <taxon>Actinomycetes</taxon>
        <taxon>Glycomycetales</taxon>
        <taxon>Glycomycetaceae</taxon>
        <taxon>Stackebrandtia</taxon>
    </lineage>
</organism>
<dbReference type="STRING" id="446470.Snas_0266"/>
<evidence type="ECO:0000313" key="2">
    <source>
        <dbReference type="EMBL" id="ADD39984.1"/>
    </source>
</evidence>
<name>D3Q314_STANL</name>
<dbReference type="Gene3D" id="3.10.450.50">
    <property type="match status" value="1"/>
</dbReference>
<dbReference type="HOGENOM" id="CLU_129336_1_0_11"/>
<evidence type="ECO:0000259" key="1">
    <source>
        <dbReference type="Pfam" id="PF14534"/>
    </source>
</evidence>
<dbReference type="SUPFAM" id="SSF54427">
    <property type="entry name" value="NTF2-like"/>
    <property type="match status" value="1"/>
</dbReference>
<dbReference type="NCBIfam" id="TIGR02246">
    <property type="entry name" value="SgcJ/EcaC family oxidoreductase"/>
    <property type="match status" value="1"/>
</dbReference>
<dbReference type="eggNOG" id="COG3631">
    <property type="taxonomic scope" value="Bacteria"/>
</dbReference>
<dbReference type="AlphaFoldDB" id="D3Q314"/>
<keyword evidence="3" id="KW-1185">Reference proteome</keyword>